<name>A0A4V1M580_9BACT</name>
<evidence type="ECO:0000313" key="5">
    <source>
        <dbReference type="Proteomes" id="UP000289455"/>
    </source>
</evidence>
<dbReference type="Proteomes" id="UP000289455">
    <property type="component" value="Unassembled WGS sequence"/>
</dbReference>
<dbReference type="SUPFAM" id="SSF52266">
    <property type="entry name" value="SGNH hydrolase"/>
    <property type="match status" value="1"/>
</dbReference>
<evidence type="ECO:0000256" key="1">
    <source>
        <dbReference type="ARBA" id="ARBA00022801"/>
    </source>
</evidence>
<dbReference type="RefSeq" id="WP_129027805.1">
    <property type="nucleotide sequence ID" value="NZ_SDHY01000007.1"/>
</dbReference>
<sequence length="725" mass="81004">MKYLLLCFSVFVSILVNGQVSLVYPHNRQVFQRDANNQALISVLGNCPQNVSLVKYRLEPVKAGQGTLIDWTNMPFKPVSGFFQDKIVAKGGWYTLKIRTYQGTKLVDSTQLDRVGVGENFIISGQSNAQGGNKRREVESSSKDDRVNVANIYNYFKDYNNSPNYRYLGRLNTDFTFTDFKHLDSLSTIGPMGISNYYWARLGDRLAETYNVPICFINTAWLATVMRNWYESSLPDAKPSANPFDPTIFFDAGFPFKNLKRAVELFGKKNGVRAILWHQGETDSFGYRFDSYELRNLKTDIYQQNFKDMIKNLRTQTGINVPWLVSQVSYAAGLVDGACTVSYVDDLLLKKQGDMVTEVSGIPEIYSGPYTDIVEIPRKMDIFSACVHFSPDAYEEVAYLWWVKISEAISKNAKAISPKPLPSFSVICDNSNATNLTINTSDAIRVLENDSLIVSTSPNVNKAKSANYSVRLQDEVGNEYSVPSFQFKTLISPGAPTVLVKGDTLFCQGGSVELQVANPELSYVWNTGAKSSVITVKEKGFYQVKGTDSYNCSSVYSMPISTQVFDNPVAPTISQESPYFLKTSVLKASDTNLFWEYNQSPLSEKGTILQVKDSGIYSLYVSKKYTPGPTCFSSKTTYNYSLPSELGVVVFPNPVVNTLYLQARTTLAGAMVKIYTMDGRLVMDSLIPQDGAGQLNVQHLAEGLYKIWVKTSDQIVYVNNILVSH</sequence>
<dbReference type="EMBL" id="SDHY01000007">
    <property type="protein sequence ID" value="RXK47122.1"/>
    <property type="molecule type" value="Genomic_DNA"/>
</dbReference>
<evidence type="ECO:0000259" key="2">
    <source>
        <dbReference type="Pfam" id="PF03629"/>
    </source>
</evidence>
<dbReference type="InterPro" id="IPR036514">
    <property type="entry name" value="SGNH_hydro_sf"/>
</dbReference>
<dbReference type="Gene3D" id="3.40.50.1110">
    <property type="entry name" value="SGNH hydrolase"/>
    <property type="match status" value="1"/>
</dbReference>
<feature type="domain" description="Sialate O-acetylesterase" evidence="2">
    <location>
        <begin position="121"/>
        <end position="329"/>
    </location>
</feature>
<keyword evidence="1" id="KW-0378">Hydrolase</keyword>
<proteinExistence type="predicted"/>
<evidence type="ECO:0000313" key="4">
    <source>
        <dbReference type="EMBL" id="RXK47122.1"/>
    </source>
</evidence>
<dbReference type="AlphaFoldDB" id="A0A4V1M580"/>
<accession>A0A4V1M580</accession>
<protein>
    <submittedName>
        <fullName evidence="4">T9SS type A sorting domain-containing protein</fullName>
    </submittedName>
</protein>
<reference evidence="4 5" key="1">
    <citation type="submission" date="2019-01" db="EMBL/GenBank/DDBJ databases">
        <title>Cytophagaceae bacterium strain CAR-16.</title>
        <authorList>
            <person name="Chen W.-M."/>
        </authorList>
    </citation>
    <scope>NUCLEOTIDE SEQUENCE [LARGE SCALE GENOMIC DNA]</scope>
    <source>
        <strain evidence="4 5">CAR-16</strain>
    </source>
</reference>
<feature type="domain" description="Secretion system C-terminal sorting" evidence="3">
    <location>
        <begin position="650"/>
        <end position="716"/>
    </location>
</feature>
<dbReference type="GO" id="GO:0016788">
    <property type="term" value="F:hydrolase activity, acting on ester bonds"/>
    <property type="evidence" value="ECO:0007669"/>
    <property type="project" value="UniProtKB-ARBA"/>
</dbReference>
<dbReference type="Pfam" id="PF03629">
    <property type="entry name" value="SASA"/>
    <property type="match status" value="1"/>
</dbReference>
<dbReference type="OrthoDB" id="1488710at2"/>
<dbReference type="Pfam" id="PF18962">
    <property type="entry name" value="Por_Secre_tail"/>
    <property type="match status" value="1"/>
</dbReference>
<comment type="caution">
    <text evidence="4">The sequence shown here is derived from an EMBL/GenBank/DDBJ whole genome shotgun (WGS) entry which is preliminary data.</text>
</comment>
<evidence type="ECO:0000259" key="3">
    <source>
        <dbReference type="Pfam" id="PF18962"/>
    </source>
</evidence>
<dbReference type="NCBIfam" id="TIGR04183">
    <property type="entry name" value="Por_Secre_tail"/>
    <property type="match status" value="1"/>
</dbReference>
<gene>
    <name evidence="4" type="ORF">ESB04_11015</name>
</gene>
<organism evidence="4 5">
    <name type="scientific">Aquirufa rosea</name>
    <dbReference type="NCBI Taxonomy" id="2509241"/>
    <lineage>
        <taxon>Bacteria</taxon>
        <taxon>Pseudomonadati</taxon>
        <taxon>Bacteroidota</taxon>
        <taxon>Cytophagia</taxon>
        <taxon>Cytophagales</taxon>
        <taxon>Flectobacillaceae</taxon>
        <taxon>Aquirufa</taxon>
    </lineage>
</organism>
<dbReference type="InterPro" id="IPR026444">
    <property type="entry name" value="Secre_tail"/>
</dbReference>
<keyword evidence="5" id="KW-1185">Reference proteome</keyword>
<dbReference type="InterPro" id="IPR005181">
    <property type="entry name" value="SASA"/>
</dbReference>